<proteinExistence type="predicted"/>
<feature type="transmembrane region" description="Helical" evidence="1">
    <location>
        <begin position="355"/>
        <end position="375"/>
    </location>
</feature>
<evidence type="ECO:0000313" key="2">
    <source>
        <dbReference type="EMBL" id="OGY13601.1"/>
    </source>
</evidence>
<comment type="caution">
    <text evidence="2">The sequence shown here is derived from an EMBL/GenBank/DDBJ whole genome shotgun (WGS) entry which is preliminary data.</text>
</comment>
<feature type="transmembrane region" description="Helical" evidence="1">
    <location>
        <begin position="104"/>
        <end position="122"/>
    </location>
</feature>
<feature type="transmembrane region" description="Helical" evidence="1">
    <location>
        <begin position="311"/>
        <end position="328"/>
    </location>
</feature>
<keyword evidence="1" id="KW-0472">Membrane</keyword>
<dbReference type="AlphaFoldDB" id="A0A1G1VE21"/>
<dbReference type="Proteomes" id="UP000178659">
    <property type="component" value="Unassembled WGS sequence"/>
</dbReference>
<name>A0A1G1VE21_9BACT</name>
<keyword evidence="1" id="KW-1133">Transmembrane helix</keyword>
<evidence type="ECO:0000256" key="1">
    <source>
        <dbReference type="SAM" id="Phobius"/>
    </source>
</evidence>
<protein>
    <recommendedName>
        <fullName evidence="4">Membrane protein 6-pyruvoyl-tetrahydropterin synthase-related domain-containing protein</fullName>
    </recommendedName>
</protein>
<feature type="transmembrane region" description="Helical" evidence="1">
    <location>
        <begin position="184"/>
        <end position="213"/>
    </location>
</feature>
<gene>
    <name evidence="2" type="ORF">A3A77_04405</name>
</gene>
<keyword evidence="1" id="KW-0812">Transmembrane</keyword>
<feature type="transmembrane region" description="Helical" evidence="1">
    <location>
        <begin position="74"/>
        <end position="92"/>
    </location>
</feature>
<feature type="transmembrane region" description="Helical" evidence="1">
    <location>
        <begin position="382"/>
        <end position="404"/>
    </location>
</feature>
<dbReference type="EMBL" id="MHCC01000013">
    <property type="protein sequence ID" value="OGY13601.1"/>
    <property type="molecule type" value="Genomic_DNA"/>
</dbReference>
<reference evidence="2 3" key="1">
    <citation type="journal article" date="2016" name="Nat. Commun.">
        <title>Thousands of microbial genomes shed light on interconnected biogeochemical processes in an aquifer system.</title>
        <authorList>
            <person name="Anantharaman K."/>
            <person name="Brown C.T."/>
            <person name="Hug L.A."/>
            <person name="Sharon I."/>
            <person name="Castelle C.J."/>
            <person name="Probst A.J."/>
            <person name="Thomas B.C."/>
            <person name="Singh A."/>
            <person name="Wilkins M.J."/>
            <person name="Karaoz U."/>
            <person name="Brodie E.L."/>
            <person name="Williams K.H."/>
            <person name="Hubbard S.S."/>
            <person name="Banfield J.F."/>
        </authorList>
    </citation>
    <scope>NUCLEOTIDE SEQUENCE [LARGE SCALE GENOMIC DNA]</scope>
</reference>
<feature type="transmembrane region" description="Helical" evidence="1">
    <location>
        <begin position="154"/>
        <end position="172"/>
    </location>
</feature>
<sequence length="893" mass="100987">MKINKRSLFQVDKLSLVLFGGMLIILLFIFKPLIIQGGAVWGDSPFFYPEGLKELFREPQIWVNRNHNFGGVELSLWLAPLMFLYGSLYKFFNLENGAIIKLLFYFPSLIFSVISPIIFARYLKLPTIVQFFTSLLYFTNTYFLLLIDGGQVGVTLAYSIFPLSLTFLLKLFNKPSVNSFYLALLFYFVLQVADARIALISIFAGILWVFAAAVLNKSLQGLRNLWILGPFGLALAGISSYWLIPLLTVSSGAPGILSSNSQSTLLDSFALFQPHWPLNQFGKISSPPPYFAGIPVLILSGLLYRRIDRKYWVAFVCFFIFAFLAKGNSKPLGGIYEWAVASVPFGVSFRDSTKFFIPLILLGGLLLGLGVNNISGLFKSKFYKLGVVLGVAVYLLIIIKPVWLGQLNGVLSGKQASGDFNNIYQKLSKDESFFRTVWFPEKSPFSFQTEDKPALDAKSLAQNRPFASLNTGNDPYNFFTKDDWTDYFRLLGIKYLVLSGDPREIDLTDDKKELEYVQGLIKETPGVEKVQWGTNFPIYEVSEVRPKIFATNKLLLVLGGEDVYSEVGSKQIVAQGLLFLDDGKTDPRFLDIVASESATLVFNKSDENDFLLSFLQKYFTSLKDVLTTQWAKRESSDYLSWKYELLQKGIDTHEFDYGKSIQFSTVPNEKTTMMVNAPTNGQYMLAIRSMSRELQSLLKLSFNKESVNIPYARAGRFEWYTKGPINLKKGNHELVLQNIDGIHVFNTAGLVPLGEWNKVSSDVRELITKFNKVVIDGSEKRKELSELVFNGKWTAVDHKMISPTKYKVSSISGYPWIIFTDSFNGNWKLIKGSESISSLPFYSMVNGFYIPKQMDNLGIVFKGQDQVRWGIYFSALSILSLIIIFLYTRGKKL</sequence>
<dbReference type="Gene3D" id="2.60.120.260">
    <property type="entry name" value="Galactose-binding domain-like"/>
    <property type="match status" value="1"/>
</dbReference>
<accession>A0A1G1VE21</accession>
<feature type="transmembrane region" description="Helical" evidence="1">
    <location>
        <begin position="14"/>
        <end position="35"/>
    </location>
</feature>
<evidence type="ECO:0008006" key="4">
    <source>
        <dbReference type="Google" id="ProtNLM"/>
    </source>
</evidence>
<feature type="transmembrane region" description="Helical" evidence="1">
    <location>
        <begin position="869"/>
        <end position="888"/>
    </location>
</feature>
<organism evidence="2 3">
    <name type="scientific">Candidatus Blackburnbacteria bacterium RIFCSPLOWO2_01_FULL_40_20</name>
    <dbReference type="NCBI Taxonomy" id="1797519"/>
    <lineage>
        <taxon>Bacteria</taxon>
        <taxon>Candidatus Blackburniibacteriota</taxon>
    </lineage>
</organism>
<feature type="transmembrane region" description="Helical" evidence="1">
    <location>
        <begin position="128"/>
        <end position="147"/>
    </location>
</feature>
<feature type="transmembrane region" description="Helical" evidence="1">
    <location>
        <begin position="225"/>
        <end position="244"/>
    </location>
</feature>
<evidence type="ECO:0000313" key="3">
    <source>
        <dbReference type="Proteomes" id="UP000178659"/>
    </source>
</evidence>
<feature type="transmembrane region" description="Helical" evidence="1">
    <location>
        <begin position="287"/>
        <end position="304"/>
    </location>
</feature>